<dbReference type="InterPro" id="IPR013103">
    <property type="entry name" value="RVT_2"/>
</dbReference>
<reference evidence="4 5" key="1">
    <citation type="journal article" date="2016" name="G3 (Bethesda)">
        <title>First Draft Assembly and Annotation of the Genome of a California Endemic Oak Quercus lobata Nee (Fagaceae).</title>
        <authorList>
            <person name="Sork V.L."/>
            <person name="Fitz-Gibbon S.T."/>
            <person name="Puiu D."/>
            <person name="Crepeau M."/>
            <person name="Gugger P.F."/>
            <person name="Sherman R."/>
            <person name="Stevens K."/>
            <person name="Langley C.H."/>
            <person name="Pellegrini M."/>
            <person name="Salzberg S.L."/>
        </authorList>
    </citation>
    <scope>NUCLEOTIDE SEQUENCE [LARGE SCALE GENOMIC DNA]</scope>
    <source>
        <strain evidence="4 5">cv. SW786</strain>
    </source>
</reference>
<protein>
    <recommendedName>
        <fullName evidence="3">Integrase catalytic domain-containing protein</fullName>
    </recommendedName>
</protein>
<dbReference type="EMBL" id="LRBV02000004">
    <property type="status" value="NOT_ANNOTATED_CDS"/>
    <property type="molecule type" value="Genomic_DNA"/>
</dbReference>
<evidence type="ECO:0000256" key="2">
    <source>
        <dbReference type="SAM" id="MobiDB-lite"/>
    </source>
</evidence>
<dbReference type="PROSITE" id="PS50994">
    <property type="entry name" value="INTEGRASE"/>
    <property type="match status" value="1"/>
</dbReference>
<evidence type="ECO:0000313" key="4">
    <source>
        <dbReference type="EnsemblPlants" id="QL04p083856:mrna"/>
    </source>
</evidence>
<dbReference type="Pfam" id="PF22936">
    <property type="entry name" value="Pol_BBD"/>
    <property type="match status" value="1"/>
</dbReference>
<dbReference type="PANTHER" id="PTHR11439">
    <property type="entry name" value="GAG-POL-RELATED RETROTRANSPOSON"/>
    <property type="match status" value="1"/>
</dbReference>
<feature type="compositionally biased region" description="Pro residues" evidence="2">
    <location>
        <begin position="1041"/>
        <end position="1054"/>
    </location>
</feature>
<dbReference type="InterPro" id="IPR012337">
    <property type="entry name" value="RNaseH-like_sf"/>
</dbReference>
<dbReference type="SUPFAM" id="SSF53098">
    <property type="entry name" value="Ribonuclease H-like"/>
    <property type="match status" value="1"/>
</dbReference>
<dbReference type="InterPro" id="IPR001584">
    <property type="entry name" value="Integrase_cat-core"/>
</dbReference>
<dbReference type="InterPro" id="IPR029472">
    <property type="entry name" value="Copia-like_N"/>
</dbReference>
<dbReference type="OMA" id="QISASCF"/>
<dbReference type="PANTHER" id="PTHR11439:SF470">
    <property type="entry name" value="CYSTEINE-RICH RLK (RECEPTOR-LIKE PROTEIN KINASE) 8"/>
    <property type="match status" value="1"/>
</dbReference>
<dbReference type="InterPro" id="IPR043502">
    <property type="entry name" value="DNA/RNA_pol_sf"/>
</dbReference>
<feature type="region of interest" description="Disordered" evidence="2">
    <location>
        <begin position="1028"/>
        <end position="1063"/>
    </location>
</feature>
<dbReference type="GO" id="GO:0015074">
    <property type="term" value="P:DNA integration"/>
    <property type="evidence" value="ECO:0007669"/>
    <property type="project" value="InterPro"/>
</dbReference>
<dbReference type="GO" id="GO:0003676">
    <property type="term" value="F:nucleic acid binding"/>
    <property type="evidence" value="ECO:0007669"/>
    <property type="project" value="InterPro"/>
</dbReference>
<dbReference type="InParanoid" id="A0A7N2LIL0"/>
<keyword evidence="1" id="KW-0378">Hydrolase</keyword>
<feature type="region of interest" description="Disordered" evidence="2">
    <location>
        <begin position="151"/>
        <end position="187"/>
    </location>
</feature>
<dbReference type="Pfam" id="PF13976">
    <property type="entry name" value="gag_pre-integrs"/>
    <property type="match status" value="1"/>
</dbReference>
<evidence type="ECO:0000259" key="3">
    <source>
        <dbReference type="PROSITE" id="PS50994"/>
    </source>
</evidence>
<keyword evidence="1" id="KW-0645">Protease</keyword>
<feature type="compositionally biased region" description="Low complexity" evidence="2">
    <location>
        <begin position="1028"/>
        <end position="1040"/>
    </location>
</feature>
<evidence type="ECO:0000313" key="5">
    <source>
        <dbReference type="Proteomes" id="UP000594261"/>
    </source>
</evidence>
<proteinExistence type="predicted"/>
<evidence type="ECO:0000256" key="1">
    <source>
        <dbReference type="ARBA" id="ARBA00022750"/>
    </source>
</evidence>
<keyword evidence="1" id="KW-0064">Aspartyl protease</keyword>
<sequence length="1713" mass="187963">MLTQDKRIVTEKNDLGLRGSTGGRIGTERSRVPTTLVNKDHTSGRDEDKMTIIKLLMSSEFSDAVKNAGHTAGHIAGQSGMRQGTSVMASTVAAEVKSIDQATRVVKNAALADRQCRDQATQDASIADQSSTEVWEAIEAVPHHESLMASVEGNDHSDSTQPQSMRPVSSSNTQSNPPNPFLLSASENPGNILVTQPLLGMRNYQSWSRAMVLALTAKKKIGFVNGKIEKPEDDSPLYEDWESCNTMVLSWLINSMHFDVSSGIMYCETAREMWLELQRVFSQGNGPKIYNLQQEISQITQSQLSVTEYYSKFKKLWDQLLHYEPLPACTCGAMKTLSIAHEKSYVMRFLMGLNENFETVRSHILMLEPFPPMSKVYSLILQEEAHKGIGHGNGSAYIPKPDSVAMYANAKGNSGNKAGPKKERPLCTHCNMLGHTVDKCYKLHGYPPGYKQKGKFNVNQVSFPQGTDAENTSAQCPITKAQCEQLLAFFKPGFDQGQKHHAASVSTSGSVSGLTTETHGVPAATGVPLSSALNNSNFIDTMSGTASSFSFKPTLQHSIFSAKIVDKECFHTTDWVIDTGATDHMVHSVTCFTSITTVLNTHVNLPNGEIALVTHVGTMRISDKFTLYNVLCVPSFSFNLISVSQLAKSISCCLIFFGTLCFIQDLAHWSTLGLGKECNGLYLLERSNSTSLSASISAASFSAALPSVLSTHVWHSRLGHLSNAKLVSIRNNGEPLCTSVEDLTCEICPLAKQKRLPFNKSSQISASCFDLIHCDLWGPFSVSTIDNCKYFLIIVDDCSRSDNGTEFLMRDFFAKQGICHQLSCVETPQQNGVVERKHQHILNVARALMFQSHLPLHLWGHAVLAAVYLINRTPSSVLSNHTPFETLFGSPPSYSHLRVFGCLCFASTLSNHRTKFAPRAKKCVFLGYPFGVKGYKVLDLATQSVFLSRDVVFHEHSFPFASVSVDASDSIPSCVDVVAPSSSAGNDSFVTPISVPDFVPNEIDNALFPSSVSTDPVVHNNITSSSMSADLSPSSSQVPFPAVPSSPPVVPASPVPLRKSTRDTRPPAYLQDYACTAFAPGAAYDLAECITYSHLEPGYQSYLMTVGSSPQEPQSFSQAVQDPLWRAAMDKEVQALETNHTWDVTTLPPGKLPIGCKWVYKVKLNPDGSVERYKARLVAKGYTQREGLDFLETFSPVAKTVSVRVLLALAAAKSWPLHQLDINNAFLHGDLDEEVYMVLPPGFHSKGECSVPKAASAPKVCKLVKSIYGLRQASRQWNGSLFTAILVYVDDMIITGNDLDCVASLKSVLDQKFGIKDLGSLKFFLGLEIARNKTGISLTQRKYALEVLEETGMTGCKPTQTPMEQQLKLSKGGGDLISNPGQYRRLIGKLMYLTLSRPDITYAVHRLSQFLAQPRVPHMKAATRILQYIKGTPGQGVFFPTDSDLHLKAYCDADWAGCPDTRKSLTGYCVFLGNALVSWRSKKQSIVSRSSAEAEYRAMATTTCELTWILHLLEDLHVKHDRPVLLYCDNQAALHIAANPVFHERSKHIEADCHVVRNRILDGTLKTFYVSTKNQLADVFTKALGVENYLRLITRLGVINIFAHVVEYPSPPKSSHKARAVLLRGSVKNAGHTAGHIAGQSGMRQGTSVMASTVAAEVKSIDQATRVVKNAALADRQCRDQATQDASIADQSSTEVWEAIEAVPHHEFFIQER</sequence>
<dbReference type="Pfam" id="PF25597">
    <property type="entry name" value="SH3_retrovirus"/>
    <property type="match status" value="1"/>
</dbReference>
<reference evidence="4" key="2">
    <citation type="submission" date="2021-01" db="UniProtKB">
        <authorList>
            <consortium name="EnsemblPlants"/>
        </authorList>
    </citation>
    <scope>IDENTIFICATION</scope>
</reference>
<dbReference type="Gramene" id="QL04p083856:mrna">
    <property type="protein sequence ID" value="QL04p083856:mrna"/>
    <property type="gene ID" value="QL04p083856"/>
</dbReference>
<dbReference type="InterPro" id="IPR036397">
    <property type="entry name" value="RNaseH_sf"/>
</dbReference>
<organism evidence="4 5">
    <name type="scientific">Quercus lobata</name>
    <name type="common">Valley oak</name>
    <dbReference type="NCBI Taxonomy" id="97700"/>
    <lineage>
        <taxon>Eukaryota</taxon>
        <taxon>Viridiplantae</taxon>
        <taxon>Streptophyta</taxon>
        <taxon>Embryophyta</taxon>
        <taxon>Tracheophyta</taxon>
        <taxon>Spermatophyta</taxon>
        <taxon>Magnoliopsida</taxon>
        <taxon>eudicotyledons</taxon>
        <taxon>Gunneridae</taxon>
        <taxon>Pentapetalae</taxon>
        <taxon>rosids</taxon>
        <taxon>fabids</taxon>
        <taxon>Fagales</taxon>
        <taxon>Fagaceae</taxon>
        <taxon>Quercus</taxon>
    </lineage>
</organism>
<keyword evidence="5" id="KW-1185">Reference proteome</keyword>
<dbReference type="Pfam" id="PF03732">
    <property type="entry name" value="Retrotrans_gag"/>
    <property type="match status" value="1"/>
</dbReference>
<dbReference type="Proteomes" id="UP000594261">
    <property type="component" value="Chromosome 4"/>
</dbReference>
<dbReference type="EnsemblPlants" id="QL04p083856:mrna">
    <property type="protein sequence ID" value="QL04p083856:mrna"/>
    <property type="gene ID" value="QL04p083856"/>
</dbReference>
<name>A0A7N2LIL0_QUELO</name>
<dbReference type="GO" id="GO:0004190">
    <property type="term" value="F:aspartic-type endopeptidase activity"/>
    <property type="evidence" value="ECO:0007669"/>
    <property type="project" value="UniProtKB-KW"/>
</dbReference>
<dbReference type="Gene3D" id="3.30.420.10">
    <property type="entry name" value="Ribonuclease H-like superfamily/Ribonuclease H"/>
    <property type="match status" value="1"/>
</dbReference>
<dbReference type="SUPFAM" id="SSF56672">
    <property type="entry name" value="DNA/RNA polymerases"/>
    <property type="match status" value="1"/>
</dbReference>
<dbReference type="Pfam" id="PF07727">
    <property type="entry name" value="RVT_2"/>
    <property type="match status" value="2"/>
</dbReference>
<dbReference type="InterPro" id="IPR054722">
    <property type="entry name" value="PolX-like_BBD"/>
</dbReference>
<accession>A0A7N2LIL0</accession>
<dbReference type="InterPro" id="IPR057670">
    <property type="entry name" value="SH3_retrovirus"/>
</dbReference>
<feature type="domain" description="Integrase catalytic" evidence="3">
    <location>
        <begin position="702"/>
        <end position="891"/>
    </location>
</feature>
<dbReference type="Pfam" id="PF14244">
    <property type="entry name" value="Retrotran_gag_3"/>
    <property type="match status" value="1"/>
</dbReference>
<dbReference type="InterPro" id="IPR005162">
    <property type="entry name" value="Retrotrans_gag_dom"/>
</dbReference>
<dbReference type="InterPro" id="IPR025724">
    <property type="entry name" value="GAG-pre-integrase_dom"/>
</dbReference>
<dbReference type="CDD" id="cd09272">
    <property type="entry name" value="RNase_HI_RT_Ty1"/>
    <property type="match status" value="1"/>
</dbReference>
<feature type="compositionally biased region" description="Low complexity" evidence="2">
    <location>
        <begin position="167"/>
        <end position="176"/>
    </location>
</feature>